<dbReference type="InterPro" id="IPR036188">
    <property type="entry name" value="FAD/NAD-bd_sf"/>
</dbReference>
<dbReference type="AlphaFoldDB" id="A0A919MXD5"/>
<comment type="cofactor">
    <cofactor evidence="1">
        <name>FAD</name>
        <dbReference type="ChEBI" id="CHEBI:57692"/>
    </cofactor>
</comment>
<dbReference type="FunFam" id="3.50.50.60:FF:000228">
    <property type="entry name" value="FAD-containing monooxygenase EthA"/>
    <property type="match status" value="1"/>
</dbReference>
<keyword evidence="9" id="KW-1185">Reference proteome</keyword>
<sequence>MSERVDVLVVGAGLAGIDAGYRLQTECPSKSYLILEGRDAIGGTWDLFRYPGVRSDSDMFTLGFPFRPWRRARAIAHGDTILDYIRDTADHYRITEQIRFGRRVVSAHWSSAAATWTVRTANGEEYSCSFLYLCTGYYRYEAGYEVDFPGRDEFAGPVVHPQRWPDDLDYRDKRVVVIGSGATAVTLVPAMAETAAHVTMLQRSPSYFLSLASGDAPADSEISRAGSRLIRGRNVLATALLYRVSRRWPDRVARFLRDRVARQLPADVPVDPHFTPAYAPWDQRLCVVPDGDFFAALRAGRASVVTGSIARFTSSGVRLAGRDTETAGRDTEIPADIIVTATGLAMVTLGEIAVDVDGEPVDSGRLNVYKGMMFSGVPNLAWCVGYINASWTLRADLTARYVCRLVNYMDRHGIDATTPVLPPGMPQVDEPLMALSSGYVQRAAAHLPRQGARRPWRMRTNYLTDLPAMRLGRIDDGNVRFVRVKERV</sequence>
<evidence type="ECO:0000256" key="6">
    <source>
        <dbReference type="ARBA" id="ARBA00023002"/>
    </source>
</evidence>
<keyword evidence="6" id="KW-0560">Oxidoreductase</keyword>
<evidence type="ECO:0000256" key="5">
    <source>
        <dbReference type="ARBA" id="ARBA00022857"/>
    </source>
</evidence>
<evidence type="ECO:0000313" key="9">
    <source>
        <dbReference type="Proteomes" id="UP000636960"/>
    </source>
</evidence>
<keyword evidence="4" id="KW-0274">FAD</keyword>
<dbReference type="GO" id="GO:0004497">
    <property type="term" value="F:monooxygenase activity"/>
    <property type="evidence" value="ECO:0007669"/>
    <property type="project" value="UniProtKB-KW"/>
</dbReference>
<comment type="similarity">
    <text evidence="2">Belongs to the FAD-binding monooxygenase family.</text>
</comment>
<proteinExistence type="inferred from homology"/>
<dbReference type="Gene3D" id="3.50.50.60">
    <property type="entry name" value="FAD/NAD(P)-binding domain"/>
    <property type="match status" value="3"/>
</dbReference>
<keyword evidence="7 8" id="KW-0503">Monooxygenase</keyword>
<keyword evidence="3" id="KW-0285">Flavoprotein</keyword>
<accession>A0A919MXD5</accession>
<dbReference type="RefSeq" id="WP_203785425.1">
    <property type="nucleotide sequence ID" value="NZ_BOMV01000061.1"/>
</dbReference>
<keyword evidence="5" id="KW-0521">NADP</keyword>
<dbReference type="Proteomes" id="UP000636960">
    <property type="component" value="Unassembled WGS sequence"/>
</dbReference>
<dbReference type="PANTHER" id="PTHR43872">
    <property type="entry name" value="MONOOXYGENASE, PUTATIVE (AFU_ORTHOLOGUE AFUA_8G02570)-RELATED"/>
    <property type="match status" value="1"/>
</dbReference>
<evidence type="ECO:0000256" key="7">
    <source>
        <dbReference type="ARBA" id="ARBA00023033"/>
    </source>
</evidence>
<evidence type="ECO:0000256" key="3">
    <source>
        <dbReference type="ARBA" id="ARBA00022630"/>
    </source>
</evidence>
<evidence type="ECO:0000313" key="8">
    <source>
        <dbReference type="EMBL" id="GIE98409.1"/>
    </source>
</evidence>
<dbReference type="SUPFAM" id="SSF51905">
    <property type="entry name" value="FAD/NAD(P)-binding domain"/>
    <property type="match status" value="2"/>
</dbReference>
<organism evidence="8 9">
    <name type="scientific">Paractinoplanes rishiriensis</name>
    <dbReference type="NCBI Taxonomy" id="1050105"/>
    <lineage>
        <taxon>Bacteria</taxon>
        <taxon>Bacillati</taxon>
        <taxon>Actinomycetota</taxon>
        <taxon>Actinomycetes</taxon>
        <taxon>Micromonosporales</taxon>
        <taxon>Micromonosporaceae</taxon>
        <taxon>Paractinoplanes</taxon>
    </lineage>
</organism>
<comment type="caution">
    <text evidence="8">The sequence shown here is derived from an EMBL/GenBank/DDBJ whole genome shotgun (WGS) entry which is preliminary data.</text>
</comment>
<dbReference type="EMBL" id="BOMV01000061">
    <property type="protein sequence ID" value="GIE98409.1"/>
    <property type="molecule type" value="Genomic_DNA"/>
</dbReference>
<name>A0A919MXD5_9ACTN</name>
<dbReference type="Pfam" id="PF13738">
    <property type="entry name" value="Pyr_redox_3"/>
    <property type="match status" value="1"/>
</dbReference>
<protein>
    <submittedName>
        <fullName evidence="8">Monooxygenase flavin-binding family protein</fullName>
    </submittedName>
</protein>
<evidence type="ECO:0000256" key="1">
    <source>
        <dbReference type="ARBA" id="ARBA00001974"/>
    </source>
</evidence>
<gene>
    <name evidence="8" type="ORF">Ari01nite_58740</name>
</gene>
<dbReference type="InterPro" id="IPR051820">
    <property type="entry name" value="FAD-binding_MO"/>
</dbReference>
<dbReference type="PANTHER" id="PTHR43872:SF1">
    <property type="entry name" value="MONOOXYGENASE, PUTATIVE (AFU_ORTHOLOGUE AFUA_8G02570)-RELATED"/>
    <property type="match status" value="1"/>
</dbReference>
<dbReference type="PRINTS" id="PR00411">
    <property type="entry name" value="PNDRDTASEI"/>
</dbReference>
<evidence type="ECO:0000256" key="2">
    <source>
        <dbReference type="ARBA" id="ARBA00010139"/>
    </source>
</evidence>
<reference evidence="8" key="1">
    <citation type="submission" date="2021-01" db="EMBL/GenBank/DDBJ databases">
        <title>Whole genome shotgun sequence of Actinoplanes rishiriensis NBRC 108556.</title>
        <authorList>
            <person name="Komaki H."/>
            <person name="Tamura T."/>
        </authorList>
    </citation>
    <scope>NUCLEOTIDE SEQUENCE</scope>
    <source>
        <strain evidence="8">NBRC 108556</strain>
    </source>
</reference>
<evidence type="ECO:0000256" key="4">
    <source>
        <dbReference type="ARBA" id="ARBA00022827"/>
    </source>
</evidence>